<dbReference type="KEGG" id="cre:CHLRE_17g743847v5"/>
<evidence type="ECO:0000256" key="1">
    <source>
        <dbReference type="PROSITE-ProRule" id="PRU00176"/>
    </source>
</evidence>
<sequence>MRKVETCNSIEAFLNRSVLFIQGIDRECPKSEILAVLNQVCKAPQQGRIDILQGPDGKNRGTAFCNFYNKEEAAAALEEWRFGLELRGRPLRIQYSSDREHKDLLQGPAMARFKVLVRNVPEDMDAQALYYQFVEFGEILQLFTSYDGYGQHFAIIQYIEIKAVQDAIKHANRTKVDNHVLVVEQYRLNQPPQPLPRNINSLGASGGATSAPPQQQPVAEANGPSTSAAGPAGRMASQPGMTYAALQQQQEKEAAAAALQRKAAARQQRQSASGEGGDSSGGAGSAPAGPAPAQLPIPSFYAAAPAGPATQATAPGSLLSLLTTALHHARTLEEMLCCPITQEPLADPVLAADGNTYERAAIESWLRDHDTSPMTNSVLPHKSLTPNNLIRKIAEELQGISHGDDPGAAAGGSRSEAAAGDAGAAAGSVYEDAGAEDNGGYGGHAYEDAAAAQQAAAVVSHTGLTAEQEAAASQAVAAAAASAVAAAFQNQQQQQQVYQQQQRAMAYVVPGGAAVPAQYYQPAAAVQQQQQFAVQQQMAALNLGAQGQYMQHGGTTYYYQ</sequence>
<name>A0A2K3CRZ3_CHLRE</name>
<dbReference type="InterPro" id="IPR003613">
    <property type="entry name" value="Ubox_domain"/>
</dbReference>
<dbReference type="Gene3D" id="3.30.40.10">
    <property type="entry name" value="Zinc/RING finger domain, C3HC4 (zinc finger)"/>
    <property type="match status" value="1"/>
</dbReference>
<dbReference type="GO" id="GO:0004842">
    <property type="term" value="F:ubiquitin-protein transferase activity"/>
    <property type="evidence" value="ECO:0007669"/>
    <property type="project" value="InterPro"/>
</dbReference>
<dbReference type="Proteomes" id="UP000006906">
    <property type="component" value="Chromosome 17"/>
</dbReference>
<dbReference type="RefSeq" id="XP_042915162.1">
    <property type="nucleotide sequence ID" value="XM_043072703.1"/>
</dbReference>
<dbReference type="OrthoDB" id="10064100at2759"/>
<evidence type="ECO:0000313" key="5">
    <source>
        <dbReference type="EMBL" id="PNW71038.1"/>
    </source>
</evidence>
<gene>
    <name evidence="5" type="ORF">CHLRE_17g743847v5</name>
</gene>
<reference evidence="5 6" key="1">
    <citation type="journal article" date="2007" name="Science">
        <title>The Chlamydomonas genome reveals the evolution of key animal and plant functions.</title>
        <authorList>
            <person name="Merchant S.S."/>
            <person name="Prochnik S.E."/>
            <person name="Vallon O."/>
            <person name="Harris E.H."/>
            <person name="Karpowicz S.J."/>
            <person name="Witman G.B."/>
            <person name="Terry A."/>
            <person name="Salamov A."/>
            <person name="Fritz-Laylin L.K."/>
            <person name="Marechal-Drouard L."/>
            <person name="Marshall W.F."/>
            <person name="Qu L.H."/>
            <person name="Nelson D.R."/>
            <person name="Sanderfoot A.A."/>
            <person name="Spalding M.H."/>
            <person name="Kapitonov V.V."/>
            <person name="Ren Q."/>
            <person name="Ferris P."/>
            <person name="Lindquist E."/>
            <person name="Shapiro H."/>
            <person name="Lucas S.M."/>
            <person name="Grimwood J."/>
            <person name="Schmutz J."/>
            <person name="Cardol P."/>
            <person name="Cerutti H."/>
            <person name="Chanfreau G."/>
            <person name="Chen C.L."/>
            <person name="Cognat V."/>
            <person name="Croft M.T."/>
            <person name="Dent R."/>
            <person name="Dutcher S."/>
            <person name="Fernandez E."/>
            <person name="Fukuzawa H."/>
            <person name="Gonzalez-Ballester D."/>
            <person name="Gonzalez-Halphen D."/>
            <person name="Hallmann A."/>
            <person name="Hanikenne M."/>
            <person name="Hippler M."/>
            <person name="Inwood W."/>
            <person name="Jabbari K."/>
            <person name="Kalanon M."/>
            <person name="Kuras R."/>
            <person name="Lefebvre P.A."/>
            <person name="Lemaire S.D."/>
            <person name="Lobanov A.V."/>
            <person name="Lohr M."/>
            <person name="Manuell A."/>
            <person name="Meier I."/>
            <person name="Mets L."/>
            <person name="Mittag M."/>
            <person name="Mittelmeier T."/>
            <person name="Moroney J.V."/>
            <person name="Moseley J."/>
            <person name="Napoli C."/>
            <person name="Nedelcu A.M."/>
            <person name="Niyogi K."/>
            <person name="Novoselov S.V."/>
            <person name="Paulsen I.T."/>
            <person name="Pazour G."/>
            <person name="Purton S."/>
            <person name="Ral J.P."/>
            <person name="Riano-Pachon D.M."/>
            <person name="Riekhof W."/>
            <person name="Rymarquis L."/>
            <person name="Schroda M."/>
            <person name="Stern D."/>
            <person name="Umen J."/>
            <person name="Willows R."/>
            <person name="Wilson N."/>
            <person name="Zimmer S.L."/>
            <person name="Allmer J."/>
            <person name="Balk J."/>
            <person name="Bisova K."/>
            <person name="Chen C.J."/>
            <person name="Elias M."/>
            <person name="Gendler K."/>
            <person name="Hauser C."/>
            <person name="Lamb M.R."/>
            <person name="Ledford H."/>
            <person name="Long J.C."/>
            <person name="Minagawa J."/>
            <person name="Page M.D."/>
            <person name="Pan J."/>
            <person name="Pootakham W."/>
            <person name="Roje S."/>
            <person name="Rose A."/>
            <person name="Stahlberg E."/>
            <person name="Terauchi A.M."/>
            <person name="Yang P."/>
            <person name="Ball S."/>
            <person name="Bowler C."/>
            <person name="Dieckmann C.L."/>
            <person name="Gladyshev V.N."/>
            <person name="Green P."/>
            <person name="Jorgensen R."/>
            <person name="Mayfield S."/>
            <person name="Mueller-Roeber B."/>
            <person name="Rajamani S."/>
            <person name="Sayre R.T."/>
            <person name="Brokstein P."/>
            <person name="Dubchak I."/>
            <person name="Goodstein D."/>
            <person name="Hornick L."/>
            <person name="Huang Y.W."/>
            <person name="Jhaveri J."/>
            <person name="Luo Y."/>
            <person name="Martinez D."/>
            <person name="Ngau W.C."/>
            <person name="Otillar B."/>
            <person name="Poliakov A."/>
            <person name="Porter A."/>
            <person name="Szajkowski L."/>
            <person name="Werner G."/>
            <person name="Zhou K."/>
            <person name="Grigoriev I.V."/>
            <person name="Rokhsar D.S."/>
            <person name="Grossman A.R."/>
        </authorList>
    </citation>
    <scope>NUCLEOTIDE SEQUENCE [LARGE SCALE GENOMIC DNA]</scope>
    <source>
        <strain evidence="6">CC-503</strain>
    </source>
</reference>
<feature type="compositionally biased region" description="Polar residues" evidence="2">
    <location>
        <begin position="198"/>
        <end position="228"/>
    </location>
</feature>
<dbReference type="STRING" id="3055.A0A2K3CRZ3"/>
<evidence type="ECO:0000259" key="3">
    <source>
        <dbReference type="PROSITE" id="PS50102"/>
    </source>
</evidence>
<evidence type="ECO:0008006" key="7">
    <source>
        <dbReference type="Google" id="ProtNLM"/>
    </source>
</evidence>
<feature type="region of interest" description="Disordered" evidence="2">
    <location>
        <begin position="254"/>
        <end position="292"/>
    </location>
</feature>
<dbReference type="PANTHER" id="PTHR46573">
    <property type="entry name" value="WD REPEAT, SAM AND U-BOX DOMAIN-CONTAINING PROTEIN 1"/>
    <property type="match status" value="1"/>
</dbReference>
<dbReference type="SMART" id="SM00360">
    <property type="entry name" value="RRM"/>
    <property type="match status" value="2"/>
</dbReference>
<dbReference type="InterPro" id="IPR052085">
    <property type="entry name" value="WD-SAM-U-box"/>
</dbReference>
<dbReference type="Gramene" id="PNW71038">
    <property type="protein sequence ID" value="PNW71038"/>
    <property type="gene ID" value="CHLRE_17g743847v5"/>
</dbReference>
<dbReference type="EMBL" id="CM008978">
    <property type="protein sequence ID" value="PNW71038.1"/>
    <property type="molecule type" value="Genomic_DNA"/>
</dbReference>
<dbReference type="PROSITE" id="PS50102">
    <property type="entry name" value="RRM"/>
    <property type="match status" value="2"/>
</dbReference>
<dbReference type="SUPFAM" id="SSF54928">
    <property type="entry name" value="RNA-binding domain, RBD"/>
    <property type="match status" value="1"/>
</dbReference>
<dbReference type="InterPro" id="IPR000504">
    <property type="entry name" value="RRM_dom"/>
</dbReference>
<evidence type="ECO:0000259" key="4">
    <source>
        <dbReference type="PROSITE" id="PS51698"/>
    </source>
</evidence>
<dbReference type="SUPFAM" id="SSF57850">
    <property type="entry name" value="RING/U-box"/>
    <property type="match status" value="1"/>
</dbReference>
<dbReference type="PANTHER" id="PTHR46573:SF1">
    <property type="entry name" value="WD REPEAT, SAM AND U-BOX DOMAIN-CONTAINING PROTEIN 1"/>
    <property type="match status" value="1"/>
</dbReference>
<dbReference type="InParanoid" id="A0A2K3CRZ3"/>
<dbReference type="InterPro" id="IPR035979">
    <property type="entry name" value="RBD_domain_sf"/>
</dbReference>
<dbReference type="InterPro" id="IPR013083">
    <property type="entry name" value="Znf_RING/FYVE/PHD"/>
</dbReference>
<dbReference type="AlphaFoldDB" id="A0A2K3CRZ3"/>
<dbReference type="InterPro" id="IPR012677">
    <property type="entry name" value="Nucleotide-bd_a/b_plait_sf"/>
</dbReference>
<dbReference type="GO" id="GO:0016567">
    <property type="term" value="P:protein ubiquitination"/>
    <property type="evidence" value="ECO:0007669"/>
    <property type="project" value="UniProtKB-UniPathway"/>
</dbReference>
<dbReference type="GeneID" id="66057196"/>
<organism evidence="5 6">
    <name type="scientific">Chlamydomonas reinhardtii</name>
    <name type="common">Chlamydomonas smithii</name>
    <dbReference type="NCBI Taxonomy" id="3055"/>
    <lineage>
        <taxon>Eukaryota</taxon>
        <taxon>Viridiplantae</taxon>
        <taxon>Chlorophyta</taxon>
        <taxon>core chlorophytes</taxon>
        <taxon>Chlorophyceae</taxon>
        <taxon>CS clade</taxon>
        <taxon>Chlamydomonadales</taxon>
        <taxon>Chlamydomonadaceae</taxon>
        <taxon>Chlamydomonas</taxon>
    </lineage>
</organism>
<dbReference type="PROSITE" id="PS51698">
    <property type="entry name" value="U_BOX"/>
    <property type="match status" value="1"/>
</dbReference>
<dbReference type="UniPathway" id="UPA00143"/>
<feature type="domain" description="RRM" evidence="3">
    <location>
        <begin position="113"/>
        <end position="188"/>
    </location>
</feature>
<keyword evidence="6" id="KW-1185">Reference proteome</keyword>
<dbReference type="Pfam" id="PF04564">
    <property type="entry name" value="U-box"/>
    <property type="match status" value="1"/>
</dbReference>
<dbReference type="SMART" id="SM00504">
    <property type="entry name" value="Ubox"/>
    <property type="match status" value="1"/>
</dbReference>
<feature type="compositionally biased region" description="Low complexity" evidence="2">
    <location>
        <begin position="254"/>
        <end position="273"/>
    </location>
</feature>
<evidence type="ECO:0000256" key="2">
    <source>
        <dbReference type="SAM" id="MobiDB-lite"/>
    </source>
</evidence>
<accession>A0A2K3CRZ3</accession>
<feature type="domain" description="RRM" evidence="3">
    <location>
        <begin position="17"/>
        <end position="98"/>
    </location>
</feature>
<dbReference type="CDD" id="cd16655">
    <property type="entry name" value="RING-Ubox_WDSUB1-like"/>
    <property type="match status" value="1"/>
</dbReference>
<dbReference type="CDD" id="cd00590">
    <property type="entry name" value="RRM_SF"/>
    <property type="match status" value="2"/>
</dbReference>
<dbReference type="Gene3D" id="3.30.70.330">
    <property type="match status" value="2"/>
</dbReference>
<feature type="region of interest" description="Disordered" evidence="2">
    <location>
        <begin position="190"/>
        <end position="238"/>
    </location>
</feature>
<protein>
    <recommendedName>
        <fullName evidence="7">U-box domain-containing protein</fullName>
    </recommendedName>
</protein>
<dbReference type="GO" id="GO:0003723">
    <property type="term" value="F:RNA binding"/>
    <property type="evidence" value="ECO:0007669"/>
    <property type="project" value="UniProtKB-UniRule"/>
</dbReference>
<keyword evidence="1" id="KW-0694">RNA-binding</keyword>
<feature type="compositionally biased region" description="Gly residues" evidence="2">
    <location>
        <begin position="274"/>
        <end position="284"/>
    </location>
</feature>
<feature type="domain" description="U-box" evidence="4">
    <location>
        <begin position="331"/>
        <end position="404"/>
    </location>
</feature>
<evidence type="ECO:0000313" key="6">
    <source>
        <dbReference type="Proteomes" id="UP000006906"/>
    </source>
</evidence>
<dbReference type="Pfam" id="PF00076">
    <property type="entry name" value="RRM_1"/>
    <property type="match status" value="2"/>
</dbReference>
<proteinExistence type="predicted"/>